<name>A0ABU3SZC4_9ALTE</name>
<keyword evidence="2" id="KW-1185">Reference proteome</keyword>
<reference evidence="1 2" key="1">
    <citation type="submission" date="2023-10" db="EMBL/GenBank/DDBJ databases">
        <title>Glaciecola aquimarina strain GGW-M5 nov., isolated from a coastal seawater.</title>
        <authorList>
            <person name="Bayburt H."/>
            <person name="Kim J.M."/>
            <person name="Choi B.J."/>
            <person name="Jeon C.O."/>
        </authorList>
    </citation>
    <scope>NUCLEOTIDE SEQUENCE [LARGE SCALE GENOMIC DNA]</scope>
    <source>
        <strain evidence="1 2">KCTC 32108</strain>
    </source>
</reference>
<evidence type="ECO:0000313" key="1">
    <source>
        <dbReference type="EMBL" id="MDU0355353.1"/>
    </source>
</evidence>
<dbReference type="RefSeq" id="WP_316026895.1">
    <property type="nucleotide sequence ID" value="NZ_JAWDIO010000002.1"/>
</dbReference>
<protein>
    <submittedName>
        <fullName evidence="1">Uncharacterized protein</fullName>
    </submittedName>
</protein>
<evidence type="ECO:0000313" key="2">
    <source>
        <dbReference type="Proteomes" id="UP001247805"/>
    </source>
</evidence>
<dbReference type="EMBL" id="JAWDIO010000002">
    <property type="protein sequence ID" value="MDU0355353.1"/>
    <property type="molecule type" value="Genomic_DNA"/>
</dbReference>
<accession>A0ABU3SZC4</accession>
<proteinExistence type="predicted"/>
<organism evidence="1 2">
    <name type="scientific">Paraglaciecola aquimarina</name>
    <dbReference type="NCBI Taxonomy" id="1235557"/>
    <lineage>
        <taxon>Bacteria</taxon>
        <taxon>Pseudomonadati</taxon>
        <taxon>Pseudomonadota</taxon>
        <taxon>Gammaproteobacteria</taxon>
        <taxon>Alteromonadales</taxon>
        <taxon>Alteromonadaceae</taxon>
        <taxon>Paraglaciecola</taxon>
    </lineage>
</organism>
<gene>
    <name evidence="1" type="ORF">RS130_16860</name>
</gene>
<sequence>MPKWSFSFSNGECGAETAGALLSAEFIFAYTVLIELKIASVPR</sequence>
<dbReference type="Proteomes" id="UP001247805">
    <property type="component" value="Unassembled WGS sequence"/>
</dbReference>
<comment type="caution">
    <text evidence="1">The sequence shown here is derived from an EMBL/GenBank/DDBJ whole genome shotgun (WGS) entry which is preliminary data.</text>
</comment>